<reference evidence="1 2" key="1">
    <citation type="submission" date="2016-10" db="EMBL/GenBank/DDBJ databases">
        <authorList>
            <person name="de Groot N.N."/>
        </authorList>
    </citation>
    <scope>NUCLEOTIDE SEQUENCE [LARGE SCALE GENOMIC DNA]</scope>
    <source>
        <strain evidence="1 2">CGMCC 4.5506</strain>
    </source>
</reference>
<keyword evidence="2" id="KW-1185">Reference proteome</keyword>
<dbReference type="STRING" id="530584.SAMN05421630_101933"/>
<dbReference type="Proteomes" id="UP000199494">
    <property type="component" value="Unassembled WGS sequence"/>
</dbReference>
<dbReference type="InterPro" id="IPR050471">
    <property type="entry name" value="AB_hydrolase"/>
</dbReference>
<evidence type="ECO:0000313" key="1">
    <source>
        <dbReference type="EMBL" id="SDC23864.1"/>
    </source>
</evidence>
<dbReference type="SUPFAM" id="SSF53474">
    <property type="entry name" value="alpha/beta-Hydrolases"/>
    <property type="match status" value="1"/>
</dbReference>
<accession>A0A1G6JYR8</accession>
<dbReference type="GO" id="GO:0003824">
    <property type="term" value="F:catalytic activity"/>
    <property type="evidence" value="ECO:0007669"/>
    <property type="project" value="UniProtKB-ARBA"/>
</dbReference>
<dbReference type="InterPro" id="IPR000073">
    <property type="entry name" value="AB_hydrolase_1"/>
</dbReference>
<proteinExistence type="predicted"/>
<gene>
    <name evidence="1" type="ORF">SAMN05421630_101933</name>
</gene>
<name>A0A1G6JYR8_9PSEU</name>
<dbReference type="AlphaFoldDB" id="A0A1G6JYR8"/>
<dbReference type="Gene3D" id="3.40.50.1820">
    <property type="entry name" value="alpha/beta hydrolase"/>
    <property type="match status" value="1"/>
</dbReference>
<dbReference type="PANTHER" id="PTHR43433">
    <property type="entry name" value="HYDROLASE, ALPHA/BETA FOLD FAMILY PROTEIN"/>
    <property type="match status" value="1"/>
</dbReference>
<dbReference type="Pfam" id="PF00561">
    <property type="entry name" value="Abhydrolase_1"/>
    <property type="match status" value="1"/>
</dbReference>
<dbReference type="EMBL" id="FMZE01000001">
    <property type="protein sequence ID" value="SDC23864.1"/>
    <property type="molecule type" value="Genomic_DNA"/>
</dbReference>
<evidence type="ECO:0000313" key="2">
    <source>
        <dbReference type="Proteomes" id="UP000199494"/>
    </source>
</evidence>
<dbReference type="PRINTS" id="PR00111">
    <property type="entry name" value="ABHYDROLASE"/>
</dbReference>
<organism evidence="1 2">
    <name type="scientific">Prauserella marina</name>
    <dbReference type="NCBI Taxonomy" id="530584"/>
    <lineage>
        <taxon>Bacteria</taxon>
        <taxon>Bacillati</taxon>
        <taxon>Actinomycetota</taxon>
        <taxon>Actinomycetes</taxon>
        <taxon>Pseudonocardiales</taxon>
        <taxon>Pseudonocardiaceae</taxon>
        <taxon>Prauserella</taxon>
    </lineage>
</organism>
<dbReference type="PANTHER" id="PTHR43433:SF5">
    <property type="entry name" value="AB HYDROLASE-1 DOMAIN-CONTAINING PROTEIN"/>
    <property type="match status" value="1"/>
</dbReference>
<sequence length="291" mass="30877">MRQDVVVTGIERPTALAKLSEGVVEYRHERRDGPAVLIFHGGHMRAGIALGEEVFADAGNSVLVPSRPGYGRTPLETGTSPDGFADVARSLCERLGITRVAAVVGISAGGRTAMAMAARHPGLVERVILMSAVGPLPWPSRAVRIAGRIVFAPGSERLTWSVMRAILRGAPETGLRLLLGDLSTLSARTVLSAVRDDHRETLIGLFASMRSGRGFLNDLTGTPVRVGERLTQPGLIIASRHDGAVGFAHAEVIADAIPHGRLVESAAPGHLIWFADDWPAISGTVRDFLAT</sequence>
<protein>
    <submittedName>
        <fullName evidence="1">Pimeloyl-ACP methyl ester carboxylesterase</fullName>
    </submittedName>
</protein>
<dbReference type="InterPro" id="IPR029058">
    <property type="entry name" value="AB_hydrolase_fold"/>
</dbReference>